<gene>
    <name evidence="1" type="ORF">AMJAP_1805</name>
</gene>
<organism evidence="1 2">
    <name type="scientific">Amphritea japonica ATCC BAA-1530</name>
    <dbReference type="NCBI Taxonomy" id="1278309"/>
    <lineage>
        <taxon>Bacteria</taxon>
        <taxon>Pseudomonadati</taxon>
        <taxon>Pseudomonadota</taxon>
        <taxon>Gammaproteobacteria</taxon>
        <taxon>Oceanospirillales</taxon>
        <taxon>Oceanospirillaceae</taxon>
        <taxon>Amphritea</taxon>
    </lineage>
</organism>
<dbReference type="EMBL" id="AP014545">
    <property type="protein sequence ID" value="BBB26399.1"/>
    <property type="molecule type" value="Genomic_DNA"/>
</dbReference>
<accession>A0A7R6SSJ5</accession>
<reference evidence="1 2" key="1">
    <citation type="journal article" date="2008" name="Int. J. Syst. Evol. Microbiol.">
        <title>Amphritea japonica sp. nov. and Amphritea balenae sp. nov., isolated from the sediment adjacent to sperm whale carcasses off Kagoshima, Japan.</title>
        <authorList>
            <person name="Miyazaki M."/>
            <person name="Nogi Y."/>
            <person name="Fujiwara Y."/>
            <person name="Kawato M."/>
            <person name="Nagahama T."/>
            <person name="Kubokawa K."/>
            <person name="Horikoshi K."/>
        </authorList>
    </citation>
    <scope>NUCLEOTIDE SEQUENCE [LARGE SCALE GENOMIC DNA]</scope>
    <source>
        <strain evidence="1 2">ATCC BAA-1530</strain>
    </source>
</reference>
<protein>
    <submittedName>
        <fullName evidence="1">Uncharacterized protein</fullName>
    </submittedName>
</protein>
<dbReference type="AlphaFoldDB" id="A0A7R6SSJ5"/>
<name>A0A7R6SSJ5_9GAMM</name>
<keyword evidence="2" id="KW-1185">Reference proteome</keyword>
<evidence type="ECO:0000313" key="2">
    <source>
        <dbReference type="Proteomes" id="UP000595663"/>
    </source>
</evidence>
<dbReference type="OrthoDB" id="7064567at2"/>
<evidence type="ECO:0000313" key="1">
    <source>
        <dbReference type="EMBL" id="BBB26399.1"/>
    </source>
</evidence>
<dbReference type="RefSeq" id="WP_019622275.1">
    <property type="nucleotide sequence ID" value="NZ_AP014545.1"/>
</dbReference>
<dbReference type="Proteomes" id="UP000595663">
    <property type="component" value="Chromosome"/>
</dbReference>
<proteinExistence type="predicted"/>
<sequence>MSFINEYVTEADIEKYGLFDVKCSAKPSLIKRGLPSGFKYHWTVDKERNIYLMLLGIGKEEFSNRFKWVLNIDGMEIVFETDKSSKGSGNIYDRPYLVIWDLIAGNKNNYLNSMNEDEFNILKEAIECFGCFGIVNELDDVVVQLIR</sequence>
<dbReference type="KEGG" id="ajp:AMJAP_1805"/>